<dbReference type="InterPro" id="IPR041078">
    <property type="entry name" value="Plavaka"/>
</dbReference>
<evidence type="ECO:0000313" key="2">
    <source>
        <dbReference type="Proteomes" id="UP000439903"/>
    </source>
</evidence>
<protein>
    <submittedName>
        <fullName evidence="1">Zn-finger domain-containing protein</fullName>
    </submittedName>
</protein>
<dbReference type="Pfam" id="PF18759">
    <property type="entry name" value="Plavaka"/>
    <property type="match status" value="1"/>
</dbReference>
<organism evidence="1 2">
    <name type="scientific">Gigaspora margarita</name>
    <dbReference type="NCBI Taxonomy" id="4874"/>
    <lineage>
        <taxon>Eukaryota</taxon>
        <taxon>Fungi</taxon>
        <taxon>Fungi incertae sedis</taxon>
        <taxon>Mucoromycota</taxon>
        <taxon>Glomeromycotina</taxon>
        <taxon>Glomeromycetes</taxon>
        <taxon>Diversisporales</taxon>
        <taxon>Gigasporaceae</taxon>
        <taxon>Gigaspora</taxon>
    </lineage>
</organism>
<sequence length="133" mass="15679">MNNMKSNLSYKKTKVLDHDNTEYFLYHMPLMSCIQNILEISDISQTFVLEYEELYKITKNGKENIYKEQNNRKWWKTTQSALPTGAKILSIILYSDATNCDLLSKSQLHPIYLSLGNIPTWRRNRQDAKQLGW</sequence>
<comment type="caution">
    <text evidence="1">The sequence shown here is derived from an EMBL/GenBank/DDBJ whole genome shotgun (WGS) entry which is preliminary data.</text>
</comment>
<gene>
    <name evidence="1" type="ORF">F8M41_008649</name>
</gene>
<reference evidence="1 2" key="1">
    <citation type="journal article" date="2019" name="Environ. Microbiol.">
        <title>At the nexus of three kingdoms: the genome of the mycorrhizal fungus Gigaspora margarita provides insights into plant, endobacterial and fungal interactions.</title>
        <authorList>
            <person name="Venice F."/>
            <person name="Ghignone S."/>
            <person name="Salvioli di Fossalunga A."/>
            <person name="Amselem J."/>
            <person name="Novero M."/>
            <person name="Xianan X."/>
            <person name="Sedzielewska Toro K."/>
            <person name="Morin E."/>
            <person name="Lipzen A."/>
            <person name="Grigoriev I.V."/>
            <person name="Henrissat B."/>
            <person name="Martin F.M."/>
            <person name="Bonfante P."/>
        </authorList>
    </citation>
    <scope>NUCLEOTIDE SEQUENCE [LARGE SCALE GENOMIC DNA]</scope>
    <source>
        <strain evidence="1 2">BEG34</strain>
    </source>
</reference>
<name>A0A8H4AVN5_GIGMA</name>
<dbReference type="EMBL" id="WTPW01000192">
    <property type="protein sequence ID" value="KAF0537235.1"/>
    <property type="molecule type" value="Genomic_DNA"/>
</dbReference>
<accession>A0A8H4AVN5</accession>
<dbReference type="AlphaFoldDB" id="A0A8H4AVN5"/>
<proteinExistence type="predicted"/>
<dbReference type="OrthoDB" id="2439173at2759"/>
<evidence type="ECO:0000313" key="1">
    <source>
        <dbReference type="EMBL" id="KAF0537235.1"/>
    </source>
</evidence>
<keyword evidence="2" id="KW-1185">Reference proteome</keyword>
<dbReference type="Proteomes" id="UP000439903">
    <property type="component" value="Unassembled WGS sequence"/>
</dbReference>